<protein>
    <recommendedName>
        <fullName evidence="5">Oxidoreductase molybdopterin-binding domain-containing protein</fullName>
    </recommendedName>
</protein>
<evidence type="ECO:0000313" key="3">
    <source>
        <dbReference type="EMBL" id="GAA5157580.1"/>
    </source>
</evidence>
<dbReference type="SUPFAM" id="SSF56524">
    <property type="entry name" value="Oxidoreductase molybdopterin-binding domain"/>
    <property type="match status" value="1"/>
</dbReference>
<evidence type="ECO:0008006" key="5">
    <source>
        <dbReference type="Google" id="ProtNLM"/>
    </source>
</evidence>
<dbReference type="PROSITE" id="PS51257">
    <property type="entry name" value="PROKAR_LIPOPROTEIN"/>
    <property type="match status" value="1"/>
</dbReference>
<dbReference type="InterPro" id="IPR036374">
    <property type="entry name" value="OxRdtase_Mopterin-bd_sf"/>
</dbReference>
<gene>
    <name evidence="3" type="ORF">GCM10023321_36030</name>
</gene>
<dbReference type="EMBL" id="BAABJP010000015">
    <property type="protein sequence ID" value="GAA5157580.1"/>
    <property type="molecule type" value="Genomic_DNA"/>
</dbReference>
<feature type="chain" id="PRO_5046849139" description="Oxidoreductase molybdopterin-binding domain-containing protein" evidence="2">
    <location>
        <begin position="33"/>
        <end position="179"/>
    </location>
</feature>
<reference evidence="4" key="1">
    <citation type="journal article" date="2019" name="Int. J. Syst. Evol. Microbiol.">
        <title>The Global Catalogue of Microorganisms (GCM) 10K type strain sequencing project: providing services to taxonomists for standard genome sequencing and annotation.</title>
        <authorList>
            <consortium name="The Broad Institute Genomics Platform"/>
            <consortium name="The Broad Institute Genome Sequencing Center for Infectious Disease"/>
            <person name="Wu L."/>
            <person name="Ma J."/>
        </authorList>
    </citation>
    <scope>NUCLEOTIDE SEQUENCE [LARGE SCALE GENOMIC DNA]</scope>
    <source>
        <strain evidence="4">JCM 18303</strain>
    </source>
</reference>
<accession>A0ABP9QAK9</accession>
<evidence type="ECO:0000256" key="1">
    <source>
        <dbReference type="SAM" id="MobiDB-lite"/>
    </source>
</evidence>
<feature type="compositionally biased region" description="Pro residues" evidence="1">
    <location>
        <begin position="33"/>
        <end position="46"/>
    </location>
</feature>
<organism evidence="3 4">
    <name type="scientific">Pseudonocardia eucalypti</name>
    <dbReference type="NCBI Taxonomy" id="648755"/>
    <lineage>
        <taxon>Bacteria</taxon>
        <taxon>Bacillati</taxon>
        <taxon>Actinomycetota</taxon>
        <taxon>Actinomycetes</taxon>
        <taxon>Pseudonocardiales</taxon>
        <taxon>Pseudonocardiaceae</taxon>
        <taxon>Pseudonocardia</taxon>
    </lineage>
</organism>
<sequence>MARTRLSPYTLFPICVALVIAAGCTTATSSPAGPAPAPPSQAPPPGQVRVTGAVRNPGLQGLTDLPGETATVSFQTGKGPERHIEQGVRLFAVLERAGLALVAGQKHDELSTGVLVIGADGYRALISYGEMAPGLGERAVLLATAEDGRALARPRLVVPGDVKGSRFVTDVVELRVLRP</sequence>
<keyword evidence="4" id="KW-1185">Reference proteome</keyword>
<keyword evidence="2" id="KW-0732">Signal</keyword>
<dbReference type="Gene3D" id="3.90.420.10">
    <property type="entry name" value="Oxidoreductase, molybdopterin-binding domain"/>
    <property type="match status" value="1"/>
</dbReference>
<dbReference type="Proteomes" id="UP001428817">
    <property type="component" value="Unassembled WGS sequence"/>
</dbReference>
<evidence type="ECO:0000313" key="4">
    <source>
        <dbReference type="Proteomes" id="UP001428817"/>
    </source>
</evidence>
<feature type="signal peptide" evidence="2">
    <location>
        <begin position="1"/>
        <end position="32"/>
    </location>
</feature>
<name>A0ABP9QAK9_9PSEU</name>
<dbReference type="RefSeq" id="WP_185059294.1">
    <property type="nucleotide sequence ID" value="NZ_BAABJP010000015.1"/>
</dbReference>
<proteinExistence type="predicted"/>
<comment type="caution">
    <text evidence="3">The sequence shown here is derived from an EMBL/GenBank/DDBJ whole genome shotgun (WGS) entry which is preliminary data.</text>
</comment>
<evidence type="ECO:0000256" key="2">
    <source>
        <dbReference type="SAM" id="SignalP"/>
    </source>
</evidence>
<feature type="region of interest" description="Disordered" evidence="1">
    <location>
        <begin position="28"/>
        <end position="47"/>
    </location>
</feature>